<dbReference type="PANTHER" id="PTHR33048">
    <property type="entry name" value="PTH11-LIKE INTEGRAL MEMBRANE PROTEIN (AFU_ORTHOLOGUE AFUA_5G11245)"/>
    <property type="match status" value="1"/>
</dbReference>
<feature type="transmembrane region" description="Helical" evidence="7">
    <location>
        <begin position="172"/>
        <end position="195"/>
    </location>
</feature>
<evidence type="ECO:0000313" key="10">
    <source>
        <dbReference type="Proteomes" id="UP000443090"/>
    </source>
</evidence>
<evidence type="ECO:0000256" key="2">
    <source>
        <dbReference type="ARBA" id="ARBA00022692"/>
    </source>
</evidence>
<dbReference type="Pfam" id="PF20684">
    <property type="entry name" value="Fung_rhodopsin"/>
    <property type="match status" value="1"/>
</dbReference>
<feature type="transmembrane region" description="Helical" evidence="7">
    <location>
        <begin position="44"/>
        <end position="65"/>
    </location>
</feature>
<dbReference type="Proteomes" id="UP000443090">
    <property type="component" value="Unassembled WGS sequence"/>
</dbReference>
<keyword evidence="4 7" id="KW-0472">Membrane</keyword>
<evidence type="ECO:0000256" key="3">
    <source>
        <dbReference type="ARBA" id="ARBA00022989"/>
    </source>
</evidence>
<feature type="domain" description="Rhodopsin" evidence="8">
    <location>
        <begin position="28"/>
        <end position="269"/>
    </location>
</feature>
<dbReference type="PANTHER" id="PTHR33048:SF47">
    <property type="entry name" value="INTEGRAL MEMBRANE PROTEIN-RELATED"/>
    <property type="match status" value="1"/>
</dbReference>
<gene>
    <name evidence="9" type="primary">SAT4_0</name>
    <name evidence="9" type="ORF">LOCC1_G007877</name>
</gene>
<protein>
    <submittedName>
        <fullName evidence="9">Satratoxin biosynthesis SC1 cluster protein</fullName>
    </submittedName>
</protein>
<feature type="transmembrane region" description="Helical" evidence="7">
    <location>
        <begin position="98"/>
        <end position="117"/>
    </location>
</feature>
<evidence type="ECO:0000256" key="7">
    <source>
        <dbReference type="SAM" id="Phobius"/>
    </source>
</evidence>
<comment type="subcellular location">
    <subcellularLocation>
        <location evidence="1">Membrane</location>
        <topology evidence="1">Multi-pass membrane protein</topology>
    </subcellularLocation>
</comment>
<proteinExistence type="inferred from homology"/>
<evidence type="ECO:0000259" key="8">
    <source>
        <dbReference type="Pfam" id="PF20684"/>
    </source>
</evidence>
<feature type="transmembrane region" description="Helical" evidence="7">
    <location>
        <begin position="12"/>
        <end position="32"/>
    </location>
</feature>
<feature type="compositionally biased region" description="Polar residues" evidence="6">
    <location>
        <begin position="284"/>
        <end position="306"/>
    </location>
</feature>
<dbReference type="InterPro" id="IPR049326">
    <property type="entry name" value="Rhodopsin_dom_fungi"/>
</dbReference>
<evidence type="ECO:0000313" key="9">
    <source>
        <dbReference type="EMBL" id="TVY37562.1"/>
    </source>
</evidence>
<comment type="caution">
    <text evidence="9">The sequence shown here is derived from an EMBL/GenBank/DDBJ whole genome shotgun (WGS) entry which is preliminary data.</text>
</comment>
<evidence type="ECO:0000256" key="6">
    <source>
        <dbReference type="SAM" id="MobiDB-lite"/>
    </source>
</evidence>
<feature type="transmembrane region" description="Helical" evidence="7">
    <location>
        <begin position="245"/>
        <end position="263"/>
    </location>
</feature>
<dbReference type="EMBL" id="QGMI01000697">
    <property type="protein sequence ID" value="TVY37562.1"/>
    <property type="molecule type" value="Genomic_DNA"/>
</dbReference>
<dbReference type="GO" id="GO:0016020">
    <property type="term" value="C:membrane"/>
    <property type="evidence" value="ECO:0007669"/>
    <property type="project" value="UniProtKB-SubCell"/>
</dbReference>
<reference evidence="9 10" key="1">
    <citation type="submission" date="2018-05" db="EMBL/GenBank/DDBJ databases">
        <title>Genome sequencing and assembly of the regulated plant pathogen Lachnellula willkommii and related sister species for the development of diagnostic species identification markers.</title>
        <authorList>
            <person name="Giroux E."/>
            <person name="Bilodeau G."/>
        </authorList>
    </citation>
    <scope>NUCLEOTIDE SEQUENCE [LARGE SCALE GENOMIC DNA]</scope>
    <source>
        <strain evidence="9 10">CBS 160.35</strain>
    </source>
</reference>
<feature type="transmembrane region" description="Helical" evidence="7">
    <location>
        <begin position="129"/>
        <end position="152"/>
    </location>
</feature>
<keyword evidence="3 7" id="KW-1133">Transmembrane helix</keyword>
<organism evidence="9 10">
    <name type="scientific">Lachnellula occidentalis</name>
    <dbReference type="NCBI Taxonomy" id="215460"/>
    <lineage>
        <taxon>Eukaryota</taxon>
        <taxon>Fungi</taxon>
        <taxon>Dikarya</taxon>
        <taxon>Ascomycota</taxon>
        <taxon>Pezizomycotina</taxon>
        <taxon>Leotiomycetes</taxon>
        <taxon>Helotiales</taxon>
        <taxon>Lachnaceae</taxon>
        <taxon>Lachnellula</taxon>
    </lineage>
</organism>
<feature type="transmembrane region" description="Helical" evidence="7">
    <location>
        <begin position="207"/>
        <end position="225"/>
    </location>
</feature>
<feature type="region of interest" description="Disordered" evidence="6">
    <location>
        <begin position="278"/>
        <end position="307"/>
    </location>
</feature>
<keyword evidence="10" id="KW-1185">Reference proteome</keyword>
<evidence type="ECO:0000256" key="1">
    <source>
        <dbReference type="ARBA" id="ARBA00004141"/>
    </source>
</evidence>
<accession>A0A8H8RM68</accession>
<evidence type="ECO:0000256" key="5">
    <source>
        <dbReference type="ARBA" id="ARBA00038359"/>
    </source>
</evidence>
<dbReference type="AlphaFoldDB" id="A0A8H8RM68"/>
<evidence type="ECO:0000256" key="4">
    <source>
        <dbReference type="ARBA" id="ARBA00023136"/>
    </source>
</evidence>
<comment type="similarity">
    <text evidence="5">Belongs to the SAT4 family.</text>
</comment>
<dbReference type="OrthoDB" id="3648173at2759"/>
<dbReference type="InterPro" id="IPR052337">
    <property type="entry name" value="SAT4-like"/>
</dbReference>
<sequence>MGNASAQGRATTTASAVVAVLAVVVVILRFVTRKINKAGIGADDWWILVGLFFTILTGGLLLYGVRSDPDGGEFINRDSPTFDYAPHVTYLKLSFTTAVLYFTVVTSIKISILLMYRRVFSVEKFRLQSFVVGGVVVFWWFIGTLLAIVSCLPINRFWVGSSAGGYCFDFNVFWMGMGATELVIDTVILVLPMGIVWKLWMPLQQKILVAGIFLLGGFVIVTGLLRVVLGYKPGSQNVAFPKAELWSAVHIGIAIVCACLPTLRPLLNRATASVSALSHRMKGTRSSTNGASGDYTGSSNAGSNNRGKAEDLALKNVSSANSPTDPHADTLRLTREGGELRAFNHSESRFGLSNPGDNV</sequence>
<name>A0A8H8RM68_9HELO</name>
<keyword evidence="2 7" id="KW-0812">Transmembrane</keyword>